<accession>A0AAV6TLT0</accession>
<dbReference type="EMBL" id="JAFNEN010002635">
    <property type="protein sequence ID" value="KAG8172526.1"/>
    <property type="molecule type" value="Genomic_DNA"/>
</dbReference>
<dbReference type="Proteomes" id="UP000827092">
    <property type="component" value="Unassembled WGS sequence"/>
</dbReference>
<evidence type="ECO:0000313" key="2">
    <source>
        <dbReference type="EMBL" id="KAG8172526.1"/>
    </source>
</evidence>
<gene>
    <name evidence="2" type="ORF">JTE90_002917</name>
</gene>
<name>A0AAV6TLT0_9ARAC</name>
<reference evidence="2 3" key="1">
    <citation type="journal article" date="2022" name="Nat. Ecol. Evol.">
        <title>A masculinizing supergene underlies an exaggerated male reproductive morph in a spider.</title>
        <authorList>
            <person name="Hendrickx F."/>
            <person name="De Corte Z."/>
            <person name="Sonet G."/>
            <person name="Van Belleghem S.M."/>
            <person name="Kostlbacher S."/>
            <person name="Vangestel C."/>
        </authorList>
    </citation>
    <scope>NUCLEOTIDE SEQUENCE [LARGE SCALE GENOMIC DNA]</scope>
    <source>
        <strain evidence="2">W744_W776</strain>
    </source>
</reference>
<sequence>MLRAGLNGRNYSPPQEPGDLPETSLNTCHVQKLSEDYKKASQGSLPASLIASPNAEKLDGVQKGVEFGLRMAQLVYYGSRGELRLLFGCESFLLHDNAKSSSERSGYNPDRLGGAEGSTL</sequence>
<organism evidence="2 3">
    <name type="scientific">Oedothorax gibbosus</name>
    <dbReference type="NCBI Taxonomy" id="931172"/>
    <lineage>
        <taxon>Eukaryota</taxon>
        <taxon>Metazoa</taxon>
        <taxon>Ecdysozoa</taxon>
        <taxon>Arthropoda</taxon>
        <taxon>Chelicerata</taxon>
        <taxon>Arachnida</taxon>
        <taxon>Araneae</taxon>
        <taxon>Araneomorphae</taxon>
        <taxon>Entelegynae</taxon>
        <taxon>Araneoidea</taxon>
        <taxon>Linyphiidae</taxon>
        <taxon>Erigoninae</taxon>
        <taxon>Oedothorax</taxon>
    </lineage>
</organism>
<keyword evidence="3" id="KW-1185">Reference proteome</keyword>
<evidence type="ECO:0000256" key="1">
    <source>
        <dbReference type="SAM" id="MobiDB-lite"/>
    </source>
</evidence>
<protein>
    <submittedName>
        <fullName evidence="2">Uncharacterized protein</fullName>
    </submittedName>
</protein>
<proteinExistence type="predicted"/>
<dbReference type="AlphaFoldDB" id="A0AAV6TLT0"/>
<evidence type="ECO:0000313" key="3">
    <source>
        <dbReference type="Proteomes" id="UP000827092"/>
    </source>
</evidence>
<comment type="caution">
    <text evidence="2">The sequence shown here is derived from an EMBL/GenBank/DDBJ whole genome shotgun (WGS) entry which is preliminary data.</text>
</comment>
<feature type="region of interest" description="Disordered" evidence="1">
    <location>
        <begin position="1"/>
        <end position="24"/>
    </location>
</feature>
<feature type="region of interest" description="Disordered" evidence="1">
    <location>
        <begin position="98"/>
        <end position="120"/>
    </location>
</feature>